<dbReference type="EMBL" id="CP002048">
    <property type="protein sequence ID" value="ADI02697.1"/>
    <property type="molecule type" value="Genomic_DNA"/>
</dbReference>
<dbReference type="GO" id="GO:0003886">
    <property type="term" value="F:DNA (cytosine-5-)-methyltransferase activity"/>
    <property type="evidence" value="ECO:0007669"/>
    <property type="project" value="UniProtKB-EC"/>
</dbReference>
<organism evidence="8 9">
    <name type="scientific">Syntrophothermus lipocalidus (strain DSM 12680 / TGB-C1)</name>
    <dbReference type="NCBI Taxonomy" id="643648"/>
    <lineage>
        <taxon>Bacteria</taxon>
        <taxon>Bacillati</taxon>
        <taxon>Bacillota</taxon>
        <taxon>Clostridia</taxon>
        <taxon>Eubacteriales</taxon>
        <taxon>Syntrophomonadaceae</taxon>
        <taxon>Syntrophothermus</taxon>
    </lineage>
</organism>
<dbReference type="InterPro" id="IPR050390">
    <property type="entry name" value="C5-Methyltransferase"/>
</dbReference>
<dbReference type="STRING" id="643648.Slip_1945"/>
<dbReference type="InterPro" id="IPR018117">
    <property type="entry name" value="C5_DNA_meth_AS"/>
</dbReference>
<dbReference type="PRINTS" id="PR00105">
    <property type="entry name" value="C5METTRFRASE"/>
</dbReference>
<dbReference type="KEGG" id="slp:Slip_1945"/>
<dbReference type="PANTHER" id="PTHR10629">
    <property type="entry name" value="CYTOSINE-SPECIFIC METHYLTRANSFERASE"/>
    <property type="match status" value="1"/>
</dbReference>
<gene>
    <name evidence="8" type="ordered locus">Slip_1945</name>
</gene>
<protein>
    <recommendedName>
        <fullName evidence="7">Cytosine-specific methyltransferase</fullName>
        <ecNumber evidence="7">2.1.1.37</ecNumber>
    </recommendedName>
</protein>
<dbReference type="InterPro" id="IPR001525">
    <property type="entry name" value="C5_MeTfrase"/>
</dbReference>
<dbReference type="Proteomes" id="UP000000378">
    <property type="component" value="Chromosome"/>
</dbReference>
<dbReference type="NCBIfam" id="TIGR00675">
    <property type="entry name" value="dcm"/>
    <property type="match status" value="1"/>
</dbReference>
<dbReference type="Gene3D" id="3.40.50.150">
    <property type="entry name" value="Vaccinia Virus protein VP39"/>
    <property type="match status" value="1"/>
</dbReference>
<dbReference type="Gene3D" id="3.90.120.10">
    <property type="entry name" value="DNA Methylase, subunit A, domain 2"/>
    <property type="match status" value="1"/>
</dbReference>
<evidence type="ECO:0000256" key="4">
    <source>
        <dbReference type="ARBA" id="ARBA00022747"/>
    </source>
</evidence>
<keyword evidence="2 5" id="KW-0808">Transferase</keyword>
<evidence type="ECO:0000256" key="7">
    <source>
        <dbReference type="RuleBase" id="RU000417"/>
    </source>
</evidence>
<dbReference type="SUPFAM" id="SSF53335">
    <property type="entry name" value="S-adenosyl-L-methionine-dependent methyltransferases"/>
    <property type="match status" value="1"/>
</dbReference>
<comment type="catalytic activity">
    <reaction evidence="7">
        <text>a 2'-deoxycytidine in DNA + S-adenosyl-L-methionine = a 5-methyl-2'-deoxycytidine in DNA + S-adenosyl-L-homocysteine + H(+)</text>
        <dbReference type="Rhea" id="RHEA:13681"/>
        <dbReference type="Rhea" id="RHEA-COMP:11369"/>
        <dbReference type="Rhea" id="RHEA-COMP:11370"/>
        <dbReference type="ChEBI" id="CHEBI:15378"/>
        <dbReference type="ChEBI" id="CHEBI:57856"/>
        <dbReference type="ChEBI" id="CHEBI:59789"/>
        <dbReference type="ChEBI" id="CHEBI:85452"/>
        <dbReference type="ChEBI" id="CHEBI:85454"/>
        <dbReference type="EC" id="2.1.1.37"/>
    </reaction>
</comment>
<keyword evidence="9" id="KW-1185">Reference proteome</keyword>
<dbReference type="EC" id="2.1.1.37" evidence="7"/>
<dbReference type="PROSITE" id="PS51679">
    <property type="entry name" value="SAM_MT_C5"/>
    <property type="match status" value="1"/>
</dbReference>
<evidence type="ECO:0000256" key="1">
    <source>
        <dbReference type="ARBA" id="ARBA00022603"/>
    </source>
</evidence>
<dbReference type="InterPro" id="IPR029063">
    <property type="entry name" value="SAM-dependent_MTases_sf"/>
</dbReference>
<sequence length="388" mass="43648">MSKKLYAISIFSGAGGFDLGIEAAGFETRLCTDIDYHSCRTLRSNRRLGKETGKHSFLQNAVVLQRDIRKLNTKDILRAARLDRGKVSLVIGGPPCQSFSVFGRRKGMDDPRGTLLWDFIRVIREVQPEVFIFENVAGLLTIDDGKVFERFMEEVGKNEFGTQDYTLTHYLLDTANYGVPQFRSRLIVFGSRSGIKISKPQPTHSPEANGKSISLYPELLPTPVVAQVLRGLPEPPCPHIPNHVGRVHSQRIIDRYSRLAFGERDSKTRINKLHPYRPSYTIVVGSDKGGGKGHVHPFQPREVTPRESARIQTFPDFWAFSGTSRHPIRQIGNSVPPVFGAVLGAQVLREAFNYEAPDYREILERLQLDYLLSDAEKDFSEGKIALAR</sequence>
<evidence type="ECO:0000256" key="3">
    <source>
        <dbReference type="ARBA" id="ARBA00022691"/>
    </source>
</evidence>
<reference evidence="9" key="1">
    <citation type="journal article" date="2010" name="Stand. Genomic Sci.">
        <title>Complete genome sequence of Syntrophothermus lipocalidus type strain (TGB-C1T).</title>
        <authorList>
            <consortium name="US DOE Joint Genome Institute (JGI-PGF)"/>
            <person name="Djao O."/>
            <person name="Zhang X."/>
            <person name="Lucas S."/>
            <person name="Lapidus A."/>
            <person name="Glavina Del Rio T."/>
            <person name="Nolan M."/>
            <person name="Tice H."/>
            <person name="Cheng J."/>
            <person name="Han C."/>
            <person name="Tapia R."/>
            <person name="Goodwin L."/>
            <person name="Pitluck S."/>
            <person name="Liolios K."/>
            <person name="Ivanova N."/>
            <person name="Mavromatis K."/>
            <person name="Mikhailova N."/>
            <person name="Ovchinnikova G."/>
            <person name="Pati A."/>
            <person name="Brambilla E."/>
            <person name="Chen A."/>
            <person name="Palaniappan K."/>
            <person name="Land M."/>
            <person name="Hauser L."/>
            <person name="Chang Y."/>
            <person name="Jeffries C."/>
            <person name="Rohde M."/>
            <person name="Sikorski J."/>
            <person name="Spring S."/>
            <person name="Goker M."/>
            <person name="Detter J."/>
            <person name="Woyke T."/>
            <person name="Bristow J."/>
            <person name="Eisen J."/>
            <person name="Markowitz V."/>
            <person name="Hugenholtz P."/>
            <person name="Kyrpides N."/>
            <person name="Klenk H."/>
        </authorList>
    </citation>
    <scope>NUCLEOTIDE SEQUENCE [LARGE SCALE GENOMIC DNA]</scope>
    <source>
        <strain evidence="9">DSM 12680 / TGB-C1</strain>
    </source>
</reference>
<dbReference type="GO" id="GO:0032259">
    <property type="term" value="P:methylation"/>
    <property type="evidence" value="ECO:0007669"/>
    <property type="project" value="UniProtKB-KW"/>
</dbReference>
<keyword evidence="3 5" id="KW-0949">S-adenosyl-L-methionine</keyword>
<comment type="similarity">
    <text evidence="5 6">Belongs to the class I-like SAM-binding methyltransferase superfamily. C5-methyltransferase family.</text>
</comment>
<dbReference type="eggNOG" id="COG0270">
    <property type="taxonomic scope" value="Bacteria"/>
</dbReference>
<evidence type="ECO:0000313" key="8">
    <source>
        <dbReference type="EMBL" id="ADI02697.1"/>
    </source>
</evidence>
<reference evidence="8 9" key="2">
    <citation type="journal article" date="2010" name="Stand. Genomic Sci.">
        <title>Complete genome sequence of Syntrophothermus lipocalidus type strain (TGB-C1).</title>
        <authorList>
            <person name="Djao O.D."/>
            <person name="Zhang X."/>
            <person name="Lucas S."/>
            <person name="Lapidus A."/>
            <person name="Del Rio T.G."/>
            <person name="Nolan M."/>
            <person name="Tice H."/>
            <person name="Cheng J.F."/>
            <person name="Han C."/>
            <person name="Tapia R."/>
            <person name="Goodwin L."/>
            <person name="Pitluck S."/>
            <person name="Liolios K."/>
            <person name="Ivanova N."/>
            <person name="Mavromatis K."/>
            <person name="Mikhailova N."/>
            <person name="Ovchinnikova G."/>
            <person name="Pati A."/>
            <person name="Brambilla E."/>
            <person name="Chen A."/>
            <person name="Palaniappan K."/>
            <person name="Land M."/>
            <person name="Hauser L."/>
            <person name="Chang Y.J."/>
            <person name="Jeffries C.D."/>
            <person name="Rohde M."/>
            <person name="Sikorski J."/>
            <person name="Spring S."/>
            <person name="Goker M."/>
            <person name="Detter J.C."/>
            <person name="Woyke T."/>
            <person name="Bristow J."/>
            <person name="Eisen J.A."/>
            <person name="Markowitz V."/>
            <person name="Hugenholtz P."/>
            <person name="Kyrpides N.C."/>
            <person name="Klenk H.P."/>
        </authorList>
    </citation>
    <scope>NUCLEOTIDE SEQUENCE [LARGE SCALE GENOMIC DNA]</scope>
    <source>
        <strain evidence="9">DSM 12680 / TGB-C1</strain>
    </source>
</reference>
<dbReference type="Pfam" id="PF00145">
    <property type="entry name" value="DNA_methylase"/>
    <property type="match status" value="1"/>
</dbReference>
<dbReference type="HOGENOM" id="CLU_006958_2_0_9"/>
<evidence type="ECO:0000256" key="5">
    <source>
        <dbReference type="PROSITE-ProRule" id="PRU01016"/>
    </source>
</evidence>
<feature type="active site" evidence="5">
    <location>
        <position position="96"/>
    </location>
</feature>
<evidence type="ECO:0000313" key="9">
    <source>
        <dbReference type="Proteomes" id="UP000000378"/>
    </source>
</evidence>
<keyword evidence="1 5" id="KW-0489">Methyltransferase</keyword>
<accession>D7CPR9</accession>
<dbReference type="AlphaFoldDB" id="D7CPR9"/>
<proteinExistence type="inferred from homology"/>
<evidence type="ECO:0000256" key="2">
    <source>
        <dbReference type="ARBA" id="ARBA00022679"/>
    </source>
</evidence>
<dbReference type="REBASE" id="26467">
    <property type="entry name" value="M.SliSORF1945P"/>
</dbReference>
<dbReference type="PROSITE" id="PS00094">
    <property type="entry name" value="C5_MTASE_1"/>
    <property type="match status" value="1"/>
</dbReference>
<dbReference type="PANTHER" id="PTHR10629:SF52">
    <property type="entry name" value="DNA (CYTOSINE-5)-METHYLTRANSFERASE 1"/>
    <property type="match status" value="1"/>
</dbReference>
<name>D7CPR9_SYNLT</name>
<dbReference type="GO" id="GO:0009307">
    <property type="term" value="P:DNA restriction-modification system"/>
    <property type="evidence" value="ECO:0007669"/>
    <property type="project" value="UniProtKB-KW"/>
</dbReference>
<evidence type="ECO:0000256" key="6">
    <source>
        <dbReference type="RuleBase" id="RU000416"/>
    </source>
</evidence>
<dbReference type="RefSeq" id="WP_013176099.1">
    <property type="nucleotide sequence ID" value="NC_014220.1"/>
</dbReference>
<keyword evidence="4" id="KW-0680">Restriction system</keyword>